<proteinExistence type="predicted"/>
<comment type="caution">
    <text evidence="2">The sequence shown here is derived from an EMBL/GenBank/DDBJ whole genome shotgun (WGS) entry which is preliminary data.</text>
</comment>
<protein>
    <submittedName>
        <fullName evidence="2">Uncharacterized protein</fullName>
    </submittedName>
</protein>
<evidence type="ECO:0000313" key="3">
    <source>
        <dbReference type="Proteomes" id="UP001208570"/>
    </source>
</evidence>
<keyword evidence="3" id="KW-1185">Reference proteome</keyword>
<feature type="compositionally biased region" description="Basic and acidic residues" evidence="1">
    <location>
        <begin position="428"/>
        <end position="452"/>
    </location>
</feature>
<reference evidence="2" key="1">
    <citation type="journal article" date="2023" name="Mol. Biol. Evol.">
        <title>Third-Generation Sequencing Reveals the Adaptive Role of the Epigenome in Three Deep-Sea Polychaetes.</title>
        <authorList>
            <person name="Perez M."/>
            <person name="Aroh O."/>
            <person name="Sun Y."/>
            <person name="Lan Y."/>
            <person name="Juniper S.K."/>
            <person name="Young C.R."/>
            <person name="Angers B."/>
            <person name="Qian P.Y."/>
        </authorList>
    </citation>
    <scope>NUCLEOTIDE SEQUENCE</scope>
    <source>
        <strain evidence="2">P08H-3</strain>
    </source>
</reference>
<feature type="compositionally biased region" description="Acidic residues" evidence="1">
    <location>
        <begin position="486"/>
        <end position="502"/>
    </location>
</feature>
<feature type="region of interest" description="Disordered" evidence="1">
    <location>
        <begin position="413"/>
        <end position="503"/>
    </location>
</feature>
<feature type="region of interest" description="Disordered" evidence="1">
    <location>
        <begin position="755"/>
        <end position="782"/>
    </location>
</feature>
<name>A0AAD9JJ69_9ANNE</name>
<feature type="compositionally biased region" description="Basic and acidic residues" evidence="1">
    <location>
        <begin position="305"/>
        <end position="328"/>
    </location>
</feature>
<feature type="compositionally biased region" description="Acidic residues" evidence="1">
    <location>
        <begin position="759"/>
        <end position="776"/>
    </location>
</feature>
<sequence length="808" mass="90481">MAKRVIFATEPGGRDQSRFRLANSRREELTVQQEIDDLGKKSISEINLRKESRKVVKSETPQDTLRKLVPEFKHKKILEKRKLLPIFHESDGDDLQPEVYDNEQITKYNPLDKDTKSSIITGSKSKKPHLKIDTAVTNEDLKKQRITSLGVLPSHSEPAVNVVLTGQGTQRKDDNIEKEKKISMEIAIMDTEVPDMDLVMKEKKLGKPAILGTVGTLQTVKFTERPAPKYKPMTRLKAARTRSAKSAASNVSSFMSVELHLPKEGEEARSSSFHGLEIQRASSSRTTIKSVKDLIDDAKKIATPEAASEVKSKQRLNKEDKQQNKEQPKTAQKPIATVDKRKKTNIPEEPTTERSVDEIIASLKEHAKSGMISDADLRIQEIMNRVVSHSGLGDIDDALSMSPARNDVELKCDNGYADDTDMVSPSSKHIDQEKDGEAAEREMEEENKDKKSTSPPAIEVAEETQQEDNLGSAADLEETTKISIVSEEEVSSSDDEQTDDTVPDLSQAWNDLMVPSEVAYEDIINVTAKQATIHLKQNQELNEELPVRSGLSLLSSWTPAKTDNDDKMEAVSVHSPKGHQKGIHHFCTITDDIQLPDHYRGIWRRYHVPSKYDFIYKDHKGAVTESSMSASCLGPDNDSDAKSCTLTPHSEQSQLERHQSYVAQKIIQEASKLTDDKDGKNVEAWHKRAQQVVSIILSLFTFDQGELAVDGKKMSLQTDESFLYWSPAPPKWDIPPKVVQNVLFPSYHGAILNRASDDNNSELDSDDDDSNDELQPTEENTVDQMARDSLYCGIHPTSRYSDSPVLLH</sequence>
<evidence type="ECO:0000313" key="2">
    <source>
        <dbReference type="EMBL" id="KAK2153681.1"/>
    </source>
</evidence>
<evidence type="ECO:0000256" key="1">
    <source>
        <dbReference type="SAM" id="MobiDB-lite"/>
    </source>
</evidence>
<gene>
    <name evidence="2" type="ORF">LSH36_289g00040</name>
</gene>
<dbReference type="AlphaFoldDB" id="A0AAD9JJ69"/>
<accession>A0AAD9JJ69</accession>
<feature type="region of interest" description="Disordered" evidence="1">
    <location>
        <begin position="305"/>
        <end position="354"/>
    </location>
</feature>
<organism evidence="2 3">
    <name type="scientific">Paralvinella palmiformis</name>
    <dbReference type="NCBI Taxonomy" id="53620"/>
    <lineage>
        <taxon>Eukaryota</taxon>
        <taxon>Metazoa</taxon>
        <taxon>Spiralia</taxon>
        <taxon>Lophotrochozoa</taxon>
        <taxon>Annelida</taxon>
        <taxon>Polychaeta</taxon>
        <taxon>Sedentaria</taxon>
        <taxon>Canalipalpata</taxon>
        <taxon>Terebellida</taxon>
        <taxon>Terebelliformia</taxon>
        <taxon>Alvinellidae</taxon>
        <taxon>Paralvinella</taxon>
    </lineage>
</organism>
<dbReference type="EMBL" id="JAODUP010000289">
    <property type="protein sequence ID" value="KAK2153681.1"/>
    <property type="molecule type" value="Genomic_DNA"/>
</dbReference>
<dbReference type="Proteomes" id="UP001208570">
    <property type="component" value="Unassembled WGS sequence"/>
</dbReference>